<comment type="caution">
    <text evidence="1">The sequence shown here is derived from an EMBL/GenBank/DDBJ whole genome shotgun (WGS) entry which is preliminary data.</text>
</comment>
<proteinExistence type="predicted"/>
<dbReference type="Proteomes" id="UP001238088">
    <property type="component" value="Unassembled WGS sequence"/>
</dbReference>
<protein>
    <submittedName>
        <fullName evidence="1">Uncharacterized protein</fullName>
    </submittedName>
</protein>
<reference evidence="1 2" key="1">
    <citation type="submission" date="2023-07" db="EMBL/GenBank/DDBJ databases">
        <title>Genomic Encyclopedia of Type Strains, Phase IV (KMG-IV): sequencing the most valuable type-strain genomes for metagenomic binning, comparative biology and taxonomic classification.</title>
        <authorList>
            <person name="Goeker M."/>
        </authorList>
    </citation>
    <scope>NUCLEOTIDE SEQUENCE [LARGE SCALE GENOMIC DNA]</scope>
    <source>
        <strain evidence="1 2">DSM 23494</strain>
    </source>
</reference>
<name>A0ABU0ADX2_9BACI</name>
<accession>A0ABU0ADX2</accession>
<gene>
    <name evidence="1" type="ORF">J2S17_001317</name>
</gene>
<sequence>MKIIEPAQSFSEQFSNPIQNSKLILTPGLWIDGHTHWLDSGMEKIFAEKGISIRIKEMDIHSKVRFYKLYVTNHDQNNRKVKLLMAHRYIFPVREHVSFISPSENVIYHVADKKTFLINGHLRGNIKQECTVQPYWNVYNDQIWSHNDKSVLKYHPMVKGHAVSIYAHNVDFQGKESIEGEAWVISDMDKNELIDINHALLKNILAIQTEK</sequence>
<evidence type="ECO:0000313" key="2">
    <source>
        <dbReference type="Proteomes" id="UP001238088"/>
    </source>
</evidence>
<dbReference type="EMBL" id="JAUSUB010000004">
    <property type="protein sequence ID" value="MDQ0269446.1"/>
    <property type="molecule type" value="Genomic_DNA"/>
</dbReference>
<organism evidence="1 2">
    <name type="scientific">Cytobacillus purgationiresistens</name>
    <dbReference type="NCBI Taxonomy" id="863449"/>
    <lineage>
        <taxon>Bacteria</taxon>
        <taxon>Bacillati</taxon>
        <taxon>Bacillota</taxon>
        <taxon>Bacilli</taxon>
        <taxon>Bacillales</taxon>
        <taxon>Bacillaceae</taxon>
        <taxon>Cytobacillus</taxon>
    </lineage>
</organism>
<keyword evidence="2" id="KW-1185">Reference proteome</keyword>
<evidence type="ECO:0000313" key="1">
    <source>
        <dbReference type="EMBL" id="MDQ0269446.1"/>
    </source>
</evidence>
<dbReference type="RefSeq" id="WP_307473009.1">
    <property type="nucleotide sequence ID" value="NZ_JAUSUB010000004.1"/>
</dbReference>